<dbReference type="Pfam" id="PF00590">
    <property type="entry name" value="TP_methylase"/>
    <property type="match status" value="1"/>
</dbReference>
<dbReference type="InterPro" id="IPR000878">
    <property type="entry name" value="4pyrrol_Mease"/>
</dbReference>
<comment type="similarity">
    <text evidence="1 8">Belongs to the precorrin methyltransferase family.</text>
</comment>
<dbReference type="FunFam" id="3.40.1010.10:FF:000001">
    <property type="entry name" value="Siroheme synthase"/>
    <property type="match status" value="1"/>
</dbReference>
<feature type="domain" description="Tetrapyrrole methylase" evidence="9">
    <location>
        <begin position="8"/>
        <end position="216"/>
    </location>
</feature>
<dbReference type="GO" id="GO:0032259">
    <property type="term" value="P:methylation"/>
    <property type="evidence" value="ECO:0007669"/>
    <property type="project" value="UniProtKB-KW"/>
</dbReference>
<dbReference type="PANTHER" id="PTHR45790">
    <property type="entry name" value="SIROHEME SYNTHASE-RELATED"/>
    <property type="match status" value="1"/>
</dbReference>
<keyword evidence="11" id="KW-1185">Reference proteome</keyword>
<evidence type="ECO:0000313" key="10">
    <source>
        <dbReference type="EMBL" id="GLR18324.1"/>
    </source>
</evidence>
<dbReference type="InterPro" id="IPR006366">
    <property type="entry name" value="CobA/CysG_C"/>
</dbReference>
<keyword evidence="3 8" id="KW-0489">Methyltransferase</keyword>
<evidence type="ECO:0000256" key="2">
    <source>
        <dbReference type="ARBA" id="ARBA00012162"/>
    </source>
</evidence>
<dbReference type="NCBIfam" id="NF004790">
    <property type="entry name" value="PRK06136.1"/>
    <property type="match status" value="1"/>
</dbReference>
<sequence>MKQEILNKITLVGAGPGDPDLITLRGLKAIQAADVVLYDALVHPSLVDEAPSHALKIYVGKRAAHHYATQDEINEKLIDFVKLGHVVRLKGGDPFVFGRGFEELVHAEKLNIPVEIIPGLSSATAVSAWNGLPITLRNVSRSFHVVTAVGKNGKLSNDLKQAVHLDGTVVILMGLGKLDEIVQQYIDINKEDLGIAVIQNGTLSHQKAVYGKISEIQDKVSNASIATPAIIYIGEVVNAFLEHTKSINNATEKSVISGVFQA</sequence>
<dbReference type="InterPro" id="IPR014777">
    <property type="entry name" value="4pyrrole_Mease_sub1"/>
</dbReference>
<dbReference type="InterPro" id="IPR050161">
    <property type="entry name" value="Siro_Cobalamin_biosynth"/>
</dbReference>
<dbReference type="RefSeq" id="WP_235293688.1">
    <property type="nucleotide sequence ID" value="NZ_BSOH01000020.1"/>
</dbReference>
<comment type="pathway">
    <text evidence="7">Porphyrin-containing compound metabolism; siroheme biosynthesis; precorrin-2 from uroporphyrinogen III: step 1/1.</text>
</comment>
<dbReference type="GO" id="GO:0004851">
    <property type="term" value="F:uroporphyrin-III C-methyltransferase activity"/>
    <property type="evidence" value="ECO:0007669"/>
    <property type="project" value="UniProtKB-EC"/>
</dbReference>
<comment type="caution">
    <text evidence="10">The sequence shown here is derived from an EMBL/GenBank/DDBJ whole genome shotgun (WGS) entry which is preliminary data.</text>
</comment>
<evidence type="ECO:0000259" key="9">
    <source>
        <dbReference type="Pfam" id="PF00590"/>
    </source>
</evidence>
<accession>A0AA37SRR7</accession>
<protein>
    <recommendedName>
        <fullName evidence="2">uroporphyrinogen-III C-methyltransferase</fullName>
        <ecNumber evidence="2">2.1.1.107</ecNumber>
    </recommendedName>
</protein>
<dbReference type="PROSITE" id="PS00840">
    <property type="entry name" value="SUMT_2"/>
    <property type="match status" value="1"/>
</dbReference>
<keyword evidence="5" id="KW-0949">S-adenosyl-L-methionine</keyword>
<evidence type="ECO:0000256" key="1">
    <source>
        <dbReference type="ARBA" id="ARBA00005879"/>
    </source>
</evidence>
<evidence type="ECO:0000256" key="8">
    <source>
        <dbReference type="RuleBase" id="RU003960"/>
    </source>
</evidence>
<dbReference type="Gene3D" id="3.40.1010.10">
    <property type="entry name" value="Cobalt-precorrin-4 Transmethylase, Domain 1"/>
    <property type="match status" value="1"/>
</dbReference>
<dbReference type="NCBIfam" id="TIGR01469">
    <property type="entry name" value="cobA_cysG_Cterm"/>
    <property type="match status" value="1"/>
</dbReference>
<dbReference type="EMBL" id="BSOH01000020">
    <property type="protein sequence ID" value="GLR18324.1"/>
    <property type="molecule type" value="Genomic_DNA"/>
</dbReference>
<dbReference type="GO" id="GO:0019354">
    <property type="term" value="P:siroheme biosynthetic process"/>
    <property type="evidence" value="ECO:0007669"/>
    <property type="project" value="InterPro"/>
</dbReference>
<gene>
    <name evidence="10" type="ORF">GCM10007940_29400</name>
</gene>
<organism evidence="10 11">
    <name type="scientific">Portibacter lacus</name>
    <dbReference type="NCBI Taxonomy" id="1099794"/>
    <lineage>
        <taxon>Bacteria</taxon>
        <taxon>Pseudomonadati</taxon>
        <taxon>Bacteroidota</taxon>
        <taxon>Saprospiria</taxon>
        <taxon>Saprospirales</taxon>
        <taxon>Haliscomenobacteraceae</taxon>
        <taxon>Portibacter</taxon>
    </lineage>
</organism>
<dbReference type="SUPFAM" id="SSF53790">
    <property type="entry name" value="Tetrapyrrole methylase"/>
    <property type="match status" value="1"/>
</dbReference>
<reference evidence="10" key="2">
    <citation type="submission" date="2023-01" db="EMBL/GenBank/DDBJ databases">
        <title>Draft genome sequence of Portibacter lacus strain NBRC 108769.</title>
        <authorList>
            <person name="Sun Q."/>
            <person name="Mori K."/>
        </authorList>
    </citation>
    <scope>NUCLEOTIDE SEQUENCE</scope>
    <source>
        <strain evidence="10">NBRC 108769</strain>
    </source>
</reference>
<evidence type="ECO:0000256" key="3">
    <source>
        <dbReference type="ARBA" id="ARBA00022603"/>
    </source>
</evidence>
<name>A0AA37SRR7_9BACT</name>
<reference evidence="10" key="1">
    <citation type="journal article" date="2014" name="Int. J. Syst. Evol. Microbiol.">
        <title>Complete genome sequence of Corynebacterium casei LMG S-19264T (=DSM 44701T), isolated from a smear-ripened cheese.</title>
        <authorList>
            <consortium name="US DOE Joint Genome Institute (JGI-PGF)"/>
            <person name="Walter F."/>
            <person name="Albersmeier A."/>
            <person name="Kalinowski J."/>
            <person name="Ruckert C."/>
        </authorList>
    </citation>
    <scope>NUCLEOTIDE SEQUENCE</scope>
    <source>
        <strain evidence="10">NBRC 108769</strain>
    </source>
</reference>
<dbReference type="InterPro" id="IPR035996">
    <property type="entry name" value="4pyrrol_Methylase_sf"/>
</dbReference>
<evidence type="ECO:0000256" key="4">
    <source>
        <dbReference type="ARBA" id="ARBA00022679"/>
    </source>
</evidence>
<dbReference type="PROSITE" id="PS00839">
    <property type="entry name" value="SUMT_1"/>
    <property type="match status" value="1"/>
</dbReference>
<dbReference type="InterPro" id="IPR003043">
    <property type="entry name" value="Uropor_MeTrfase_CS"/>
</dbReference>
<dbReference type="Proteomes" id="UP001156666">
    <property type="component" value="Unassembled WGS sequence"/>
</dbReference>
<evidence type="ECO:0000313" key="11">
    <source>
        <dbReference type="Proteomes" id="UP001156666"/>
    </source>
</evidence>
<keyword evidence="4 8" id="KW-0808">Transferase</keyword>
<evidence type="ECO:0000256" key="6">
    <source>
        <dbReference type="ARBA" id="ARBA00023244"/>
    </source>
</evidence>
<evidence type="ECO:0000256" key="5">
    <source>
        <dbReference type="ARBA" id="ARBA00022691"/>
    </source>
</evidence>
<dbReference type="AlphaFoldDB" id="A0AA37SRR7"/>
<evidence type="ECO:0000256" key="7">
    <source>
        <dbReference type="ARBA" id="ARBA00025705"/>
    </source>
</evidence>
<dbReference type="Gene3D" id="3.30.950.10">
    <property type="entry name" value="Methyltransferase, Cobalt-precorrin-4 Transmethylase, Domain 2"/>
    <property type="match status" value="1"/>
</dbReference>
<keyword evidence="6" id="KW-0627">Porphyrin biosynthesis</keyword>
<proteinExistence type="inferred from homology"/>
<dbReference type="EC" id="2.1.1.107" evidence="2"/>
<dbReference type="CDD" id="cd11642">
    <property type="entry name" value="SUMT"/>
    <property type="match status" value="1"/>
</dbReference>
<dbReference type="InterPro" id="IPR014776">
    <property type="entry name" value="4pyrrole_Mease_sub2"/>
</dbReference>
<dbReference type="PANTHER" id="PTHR45790:SF3">
    <property type="entry name" value="S-ADENOSYL-L-METHIONINE-DEPENDENT UROPORPHYRINOGEN III METHYLTRANSFERASE, CHLOROPLASTIC"/>
    <property type="match status" value="1"/>
</dbReference>